<dbReference type="InterPro" id="IPR036116">
    <property type="entry name" value="FN3_sf"/>
</dbReference>
<dbReference type="PROSITE" id="PS50853">
    <property type="entry name" value="FN3"/>
    <property type="match status" value="1"/>
</dbReference>
<evidence type="ECO:0000259" key="4">
    <source>
        <dbReference type="PROSITE" id="PS50853"/>
    </source>
</evidence>
<dbReference type="Gene3D" id="2.120.10.80">
    <property type="entry name" value="Kelch-type beta propeller"/>
    <property type="match status" value="2"/>
</dbReference>
<evidence type="ECO:0000256" key="3">
    <source>
        <dbReference type="SAM" id="MobiDB-lite"/>
    </source>
</evidence>
<accession>A0A2R5GLU6</accession>
<name>A0A2R5GLU6_9STRA</name>
<feature type="region of interest" description="Disordered" evidence="3">
    <location>
        <begin position="859"/>
        <end position="922"/>
    </location>
</feature>
<dbReference type="InterPro" id="IPR015915">
    <property type="entry name" value="Kelch-typ_b-propeller"/>
</dbReference>
<dbReference type="Pfam" id="PF01344">
    <property type="entry name" value="Kelch_1"/>
    <property type="match status" value="1"/>
</dbReference>
<protein>
    <submittedName>
        <fullName evidence="5">Kelch domain-containing protein 10</fullName>
    </submittedName>
</protein>
<dbReference type="EMBL" id="BEYU01000049">
    <property type="protein sequence ID" value="GBG28844.1"/>
    <property type="molecule type" value="Genomic_DNA"/>
</dbReference>
<feature type="region of interest" description="Disordered" evidence="3">
    <location>
        <begin position="750"/>
        <end position="770"/>
    </location>
</feature>
<dbReference type="InterPro" id="IPR006652">
    <property type="entry name" value="Kelch_1"/>
</dbReference>
<reference evidence="5 6" key="1">
    <citation type="submission" date="2017-12" db="EMBL/GenBank/DDBJ databases">
        <title>Sequencing, de novo assembly and annotation of complete genome of a new Thraustochytrid species, strain FCC1311.</title>
        <authorList>
            <person name="Sedici K."/>
            <person name="Godart F."/>
            <person name="Aiese Cigliano R."/>
            <person name="Sanseverino W."/>
            <person name="Barakat M."/>
            <person name="Ortet P."/>
            <person name="Marechal E."/>
            <person name="Cagnac O."/>
            <person name="Amato A."/>
        </authorList>
    </citation>
    <scope>NUCLEOTIDE SEQUENCE [LARGE SCALE GENOMIC DNA]</scope>
</reference>
<evidence type="ECO:0000313" key="6">
    <source>
        <dbReference type="Proteomes" id="UP000241890"/>
    </source>
</evidence>
<organism evidence="5 6">
    <name type="scientific">Hondaea fermentalgiana</name>
    <dbReference type="NCBI Taxonomy" id="2315210"/>
    <lineage>
        <taxon>Eukaryota</taxon>
        <taxon>Sar</taxon>
        <taxon>Stramenopiles</taxon>
        <taxon>Bigyra</taxon>
        <taxon>Labyrinthulomycetes</taxon>
        <taxon>Thraustochytrida</taxon>
        <taxon>Thraustochytriidae</taxon>
        <taxon>Hondaea</taxon>
    </lineage>
</organism>
<dbReference type="InterPro" id="IPR003961">
    <property type="entry name" value="FN3_dom"/>
</dbReference>
<feature type="domain" description="Fibronectin type-III" evidence="4">
    <location>
        <begin position="949"/>
        <end position="1042"/>
    </location>
</feature>
<dbReference type="SUPFAM" id="SSF117281">
    <property type="entry name" value="Kelch motif"/>
    <property type="match status" value="2"/>
</dbReference>
<proteinExistence type="predicted"/>
<dbReference type="SMART" id="SM00060">
    <property type="entry name" value="FN3"/>
    <property type="match status" value="3"/>
</dbReference>
<keyword evidence="2" id="KW-0677">Repeat</keyword>
<dbReference type="SUPFAM" id="SSF49265">
    <property type="entry name" value="Fibronectin type III"/>
    <property type="match status" value="1"/>
</dbReference>
<dbReference type="InterPro" id="IPR013783">
    <property type="entry name" value="Ig-like_fold"/>
</dbReference>
<keyword evidence="6" id="KW-1185">Reference proteome</keyword>
<sequence length="1620" mass="169445">MTSSSQVEQSSSQAVRLAWTPAEEQILNGQGFSIERAELGGAWSEIARLEAPSSSQGPREVQLVTSRADEGQSITAGSFRLSLQKDGIHDADTETHSMTDWISFDASASDLSGALEALGNIGSVRTTRSGPDTQGGYQWTVTFMDAAKSYPALQVVTSTLDALASGDQLRTVTVSELRPGTSHTFPCINDPDRRAPSKSLCTFFDDSVLPYHIYMYRIRALLRGPAGERLWSAYSEVSARVNIPGSRVLASASSLSLASVSAEGFRIAVQDSAPEGTIVQLEAEPGVWTTLAKATTGDTNDYEATGLDSSAEYAVRALVPGQDGVHTDTKVFRTADASLSGIELNIVPDGPESVLATWTQMRDQVTEFQLQARELLDGRRSTEYLDDDNGAWTHVVLEGLPQYHVGRAEVQTITTRVDAGSGSIDGGSYQLAFRDARSPSDPIAYDATASEVQLVLESLGVNVRSVTRSAPTAEGGYTYSVVFDPFLHPGDQPPLLVIAETLSTASSGSWSGAGGPVAVSTARDGVAPVYAAQSEVLEASVPGLKAYTWYAFRIRSVYVSASTGRLEAGSWSTPVGPVRTDMAPNALVDAPNGLDLQDARARALADVLVEAGEAGVAPRSDDPLFVNGVGLGGGASTGANGDAQEGYHGGPGLVVIRPRTSHGAGIHDRTWAAKVFFYTGTTQIYELPADARIDQLDIKMWGGGGGSSSSLGSLDTHGGAGAFVHARIALRALSGPLHVRVGGGGASGGSGGMGGWNGGGNGGKGTLRRGGGGGGASSIFLSDASSPILAAAGGGGAGGADYCCAHGGDAHGDGAVPDAATVLLGLPAVDENTAAFAEHHNKDLGLAPEANYTLLASAGSGATSSQGGQGGKAGSYESSLKTQASSGALERGGDGGSGHEGGGGGGGGFMGGGGGGSGVEGGGGGGGSSFVLAEVLFLSRVSPETPFASFTSPHVELVEKTSQTLLITWPAQHGARYIVEISRGLGNENFAVAKHVSGAHEALLQGLEPDAVYAVRVRAVSSRGGPERVGEALVVQMSSKPLPEWSSIEFQPFAMPLQTRLRSSEDVDEHLLNYAWEDDPGSGSGRANPATAQLQSAEARWMPRHGHTATFLDNGRIYMFGGFTDGRPCALASGHISMDCVQGRRTTSELWVFDPTASTWELEMRVSALPAPPPRGLHTAAQWENRLYVFGGIVYSRADREEVVGVSASEQRDAGGRLTSFSIDSPLSLSSAPDDWDRSALADFYVYDPTQNLQAIVESAAEVSFESAVEGSMLISPGTEASMTPTNANGEDLCVIAIERIELEIDHPCPNSLRVWLRGPGTEGRNVDDTFGTLLMDLRSSARQGCIVGRNDTLTSLILEDDAALSFRDGFHMQAEGTFRPASPLGGYAGVLYKGNGWSIAVADEELNGDVTGASLVSWRAHVAVHPCEPKPTWTQLAGGPPARYKHTSMSVNGQIFIFGGKDPVAGLRHDLWVYDIASGVWEERGEVDTSAVRDREMFLPIQSLGHLFVFDASMPHTLHTIDMFTEERVVVNTSLATEIPATRTAPAVVSVGTSLWVFGGYAGVESLDDTWRLALDCVPSNAEALEARCFGTDIDDTLACASTCTATSLFRAALCATTA</sequence>
<dbReference type="PANTHER" id="PTHR46093">
    <property type="entry name" value="ACYL-COA-BINDING DOMAIN-CONTAINING PROTEIN 5"/>
    <property type="match status" value="1"/>
</dbReference>
<dbReference type="CDD" id="cd00063">
    <property type="entry name" value="FN3"/>
    <property type="match status" value="1"/>
</dbReference>
<feature type="compositionally biased region" description="Polar residues" evidence="3">
    <location>
        <begin position="876"/>
        <end position="886"/>
    </location>
</feature>
<evidence type="ECO:0000313" key="5">
    <source>
        <dbReference type="EMBL" id="GBG28844.1"/>
    </source>
</evidence>
<dbReference type="Proteomes" id="UP000241890">
    <property type="component" value="Unassembled WGS sequence"/>
</dbReference>
<feature type="compositionally biased region" description="Gly residues" evidence="3">
    <location>
        <begin position="894"/>
        <end position="922"/>
    </location>
</feature>
<dbReference type="Gene3D" id="2.60.40.10">
    <property type="entry name" value="Immunoglobulins"/>
    <property type="match status" value="1"/>
</dbReference>
<evidence type="ECO:0000256" key="1">
    <source>
        <dbReference type="ARBA" id="ARBA00022441"/>
    </source>
</evidence>
<comment type="caution">
    <text evidence="5">The sequence shown here is derived from an EMBL/GenBank/DDBJ whole genome shotgun (WGS) entry which is preliminary data.</text>
</comment>
<dbReference type="OrthoDB" id="73403at2759"/>
<gene>
    <name evidence="5" type="ORF">FCC1311_050652</name>
</gene>
<dbReference type="InParanoid" id="A0A2R5GLU6"/>
<dbReference type="PANTHER" id="PTHR46093:SF18">
    <property type="entry name" value="FIBRONECTIN TYPE-III DOMAIN-CONTAINING PROTEIN"/>
    <property type="match status" value="1"/>
</dbReference>
<evidence type="ECO:0000256" key="2">
    <source>
        <dbReference type="ARBA" id="ARBA00022737"/>
    </source>
</evidence>
<keyword evidence="1" id="KW-0880">Kelch repeat</keyword>